<evidence type="ECO:0000256" key="1">
    <source>
        <dbReference type="ARBA" id="ARBA00022723"/>
    </source>
</evidence>
<reference evidence="11 12" key="1">
    <citation type="submission" date="2020-10" db="EMBL/GenBank/DDBJ databases">
        <title>The Coptis chinensis genome and diversification of protoberbering-type alkaloids.</title>
        <authorList>
            <person name="Wang B."/>
            <person name="Shu S."/>
            <person name="Song C."/>
            <person name="Liu Y."/>
        </authorList>
    </citation>
    <scope>NUCLEOTIDE SEQUENCE [LARGE SCALE GENOMIC DNA]</scope>
    <source>
        <strain evidence="11">HL-2020</strain>
        <tissue evidence="11">Leaf</tissue>
    </source>
</reference>
<sequence length="102" mass="11397">MSSNKRTCNGSGSKNGRRKMPKIRSIQEMMRASSPVHAIKECTNCNATDTSLWHDGPAGPKSLCHRCFMRIRKQKLNELIAARKIQNDNEAAATLLLLSKSR</sequence>
<evidence type="ECO:0000313" key="11">
    <source>
        <dbReference type="EMBL" id="KAF9592345.1"/>
    </source>
</evidence>
<dbReference type="InterPro" id="IPR013088">
    <property type="entry name" value="Znf_NHR/GATA"/>
</dbReference>
<dbReference type="InterPro" id="IPR000679">
    <property type="entry name" value="Znf_GATA"/>
</dbReference>
<keyword evidence="5" id="KW-0804">Transcription</keyword>
<accession>A0A835LF31</accession>
<comment type="caution">
    <text evidence="11">The sequence shown here is derived from an EMBL/GenBank/DDBJ whole genome shotgun (WGS) entry which is preliminary data.</text>
</comment>
<dbReference type="OrthoDB" id="2162994at2759"/>
<keyword evidence="12" id="KW-1185">Reference proteome</keyword>
<evidence type="ECO:0000259" key="10">
    <source>
        <dbReference type="PROSITE" id="PS50114"/>
    </source>
</evidence>
<proteinExistence type="inferred from homology"/>
<name>A0A835LF31_9MAGN</name>
<keyword evidence="2 8" id="KW-0863">Zinc-finger</keyword>
<comment type="similarity">
    <text evidence="6">Belongs to the type IV zinc-finger family. Class B subfamily.</text>
</comment>
<protein>
    <recommendedName>
        <fullName evidence="10">GATA-type domain-containing protein</fullName>
    </recommendedName>
</protein>
<evidence type="ECO:0000256" key="4">
    <source>
        <dbReference type="ARBA" id="ARBA00023015"/>
    </source>
</evidence>
<dbReference type="GO" id="GO:0006355">
    <property type="term" value="P:regulation of DNA-templated transcription"/>
    <property type="evidence" value="ECO:0007669"/>
    <property type="project" value="InterPro"/>
</dbReference>
<dbReference type="PROSITE" id="PS50114">
    <property type="entry name" value="GATA_ZN_FINGER_2"/>
    <property type="match status" value="1"/>
</dbReference>
<dbReference type="Proteomes" id="UP000631114">
    <property type="component" value="Unassembled WGS sequence"/>
</dbReference>
<keyword evidence="1" id="KW-0479">Metal-binding</keyword>
<evidence type="ECO:0000256" key="7">
    <source>
        <dbReference type="ARBA" id="ARBA00037539"/>
    </source>
</evidence>
<feature type="compositionally biased region" description="Polar residues" evidence="9">
    <location>
        <begin position="1"/>
        <end position="14"/>
    </location>
</feature>
<evidence type="ECO:0000313" key="12">
    <source>
        <dbReference type="Proteomes" id="UP000631114"/>
    </source>
</evidence>
<evidence type="ECO:0000256" key="8">
    <source>
        <dbReference type="PROSITE-ProRule" id="PRU00094"/>
    </source>
</evidence>
<dbReference type="PANTHER" id="PTHR47172:SF1">
    <property type="entry name" value="GATA TRANSCRIPTION FACTOR 15"/>
    <property type="match status" value="1"/>
</dbReference>
<evidence type="ECO:0000256" key="3">
    <source>
        <dbReference type="ARBA" id="ARBA00022833"/>
    </source>
</evidence>
<gene>
    <name evidence="11" type="ORF">IFM89_014271</name>
</gene>
<keyword evidence="3" id="KW-0862">Zinc</keyword>
<evidence type="ECO:0000256" key="6">
    <source>
        <dbReference type="ARBA" id="ARBA00024019"/>
    </source>
</evidence>
<dbReference type="PANTHER" id="PTHR47172">
    <property type="entry name" value="OS01G0976800 PROTEIN"/>
    <property type="match status" value="1"/>
</dbReference>
<dbReference type="AlphaFoldDB" id="A0A835LF31"/>
<dbReference type="Gene3D" id="3.30.50.10">
    <property type="entry name" value="Erythroid Transcription Factor GATA-1, subunit A"/>
    <property type="match status" value="1"/>
</dbReference>
<dbReference type="SUPFAM" id="SSF57716">
    <property type="entry name" value="Glucocorticoid receptor-like (DNA-binding domain)"/>
    <property type="match status" value="1"/>
</dbReference>
<comment type="function">
    <text evidence="7">Transcriptional regulator that specifically binds 5'-GATA-3' or 5'-GAT-3' motifs within gene promoters.</text>
</comment>
<evidence type="ECO:0000256" key="9">
    <source>
        <dbReference type="SAM" id="MobiDB-lite"/>
    </source>
</evidence>
<evidence type="ECO:0000256" key="2">
    <source>
        <dbReference type="ARBA" id="ARBA00022771"/>
    </source>
</evidence>
<dbReference type="EMBL" id="JADFTS010000008">
    <property type="protein sequence ID" value="KAF9592345.1"/>
    <property type="molecule type" value="Genomic_DNA"/>
</dbReference>
<dbReference type="GO" id="GO:0008270">
    <property type="term" value="F:zinc ion binding"/>
    <property type="evidence" value="ECO:0007669"/>
    <property type="project" value="UniProtKB-KW"/>
</dbReference>
<feature type="domain" description="GATA-type" evidence="10">
    <location>
        <begin position="36"/>
        <end position="84"/>
    </location>
</feature>
<feature type="region of interest" description="Disordered" evidence="9">
    <location>
        <begin position="1"/>
        <end position="23"/>
    </location>
</feature>
<dbReference type="Pfam" id="PF00320">
    <property type="entry name" value="GATA"/>
    <property type="match status" value="1"/>
</dbReference>
<evidence type="ECO:0000256" key="5">
    <source>
        <dbReference type="ARBA" id="ARBA00023163"/>
    </source>
</evidence>
<keyword evidence="4" id="KW-0805">Transcription regulation</keyword>
<organism evidence="11 12">
    <name type="scientific">Coptis chinensis</name>
    <dbReference type="NCBI Taxonomy" id="261450"/>
    <lineage>
        <taxon>Eukaryota</taxon>
        <taxon>Viridiplantae</taxon>
        <taxon>Streptophyta</taxon>
        <taxon>Embryophyta</taxon>
        <taxon>Tracheophyta</taxon>
        <taxon>Spermatophyta</taxon>
        <taxon>Magnoliopsida</taxon>
        <taxon>Ranunculales</taxon>
        <taxon>Ranunculaceae</taxon>
        <taxon>Coptidoideae</taxon>
        <taxon>Coptis</taxon>
    </lineage>
</organism>
<dbReference type="SMART" id="SM00401">
    <property type="entry name" value="ZnF_GATA"/>
    <property type="match status" value="1"/>
</dbReference>
<dbReference type="GO" id="GO:0043565">
    <property type="term" value="F:sequence-specific DNA binding"/>
    <property type="evidence" value="ECO:0007669"/>
    <property type="project" value="InterPro"/>
</dbReference>